<reference evidence="2 3" key="1">
    <citation type="submission" date="2023-08" db="EMBL/GenBank/DDBJ databases">
        <title>The draft genome sequence of Paracraurococcus sp. LOR1-02.</title>
        <authorList>
            <person name="Kingkaew E."/>
            <person name="Tanasupawat S."/>
        </authorList>
    </citation>
    <scope>NUCLEOTIDE SEQUENCE [LARGE SCALE GENOMIC DNA]</scope>
    <source>
        <strain evidence="2 3">LOR1-02</strain>
    </source>
</reference>
<proteinExistence type="predicted"/>
<dbReference type="Proteomes" id="UP001243009">
    <property type="component" value="Unassembled WGS sequence"/>
</dbReference>
<dbReference type="RefSeq" id="WP_305105995.1">
    <property type="nucleotide sequence ID" value="NZ_JAUTWS010000024.1"/>
</dbReference>
<evidence type="ECO:0000313" key="2">
    <source>
        <dbReference type="EMBL" id="MDO9711117.1"/>
    </source>
</evidence>
<evidence type="ECO:0000313" key="3">
    <source>
        <dbReference type="Proteomes" id="UP001243009"/>
    </source>
</evidence>
<comment type="caution">
    <text evidence="2">The sequence shown here is derived from an EMBL/GenBank/DDBJ whole genome shotgun (WGS) entry which is preliminary data.</text>
</comment>
<dbReference type="EMBL" id="JAUTWS010000024">
    <property type="protein sequence ID" value="MDO9711117.1"/>
    <property type="molecule type" value="Genomic_DNA"/>
</dbReference>
<name>A0ABT9E4T9_9PROT</name>
<protein>
    <submittedName>
        <fullName evidence="2">Uncharacterized protein</fullName>
    </submittedName>
</protein>
<feature type="region of interest" description="Disordered" evidence="1">
    <location>
        <begin position="28"/>
        <end position="63"/>
    </location>
</feature>
<sequence length="100" mass="10930">MEMPNLQPLPPASTLTAQRYGQILNQAWQQTQGRAPRRTMNDDAIGRAAESGRSRGPGPDRPAQRFALEFLQSLQRSGCTEISEAIRAARALSEPEEPGA</sequence>
<feature type="compositionally biased region" description="Basic and acidic residues" evidence="1">
    <location>
        <begin position="39"/>
        <end position="53"/>
    </location>
</feature>
<gene>
    <name evidence="2" type="ORF">Q7A36_22385</name>
</gene>
<evidence type="ECO:0000256" key="1">
    <source>
        <dbReference type="SAM" id="MobiDB-lite"/>
    </source>
</evidence>
<organism evidence="2 3">
    <name type="scientific">Paracraurococcus lichenis</name>
    <dbReference type="NCBI Taxonomy" id="3064888"/>
    <lineage>
        <taxon>Bacteria</taxon>
        <taxon>Pseudomonadati</taxon>
        <taxon>Pseudomonadota</taxon>
        <taxon>Alphaproteobacteria</taxon>
        <taxon>Acetobacterales</taxon>
        <taxon>Roseomonadaceae</taxon>
        <taxon>Paracraurococcus</taxon>
    </lineage>
</organism>
<keyword evidence="3" id="KW-1185">Reference proteome</keyword>
<accession>A0ABT9E4T9</accession>